<comment type="caution">
    <text evidence="2">The sequence shown here is derived from an EMBL/GenBank/DDBJ whole genome shotgun (WGS) entry which is preliminary data.</text>
</comment>
<reference evidence="2 3" key="1">
    <citation type="submission" date="2021-07" db="EMBL/GenBank/DDBJ databases">
        <title>The Aristolochia fimbriata genome: insights into angiosperm evolution, floral development and chemical biosynthesis.</title>
        <authorList>
            <person name="Jiao Y."/>
        </authorList>
    </citation>
    <scope>NUCLEOTIDE SEQUENCE [LARGE SCALE GENOMIC DNA]</scope>
    <source>
        <strain evidence="2">IBCAS-2021</strain>
        <tissue evidence="2">Leaf</tissue>
    </source>
</reference>
<keyword evidence="3" id="KW-1185">Reference proteome</keyword>
<gene>
    <name evidence="2" type="ORF">H6P81_005018</name>
</gene>
<proteinExistence type="predicted"/>
<evidence type="ECO:0000313" key="3">
    <source>
        <dbReference type="Proteomes" id="UP000825729"/>
    </source>
</evidence>
<dbReference type="AlphaFoldDB" id="A0AAV7ETZ2"/>
<sequence>MYQEKRFAVALVTMNLVPGFPQEQKLSAPHLPSMADSASLVWSLKWVEEKEKKKRVLYYRFSFNHRRKQVQAGHKTSHIKSADSEGRTGGDTEKSCGLHQCLYLSISLSTSMQQQLPHASVQVQLLLLCLFPPTPSAIRHPPLSNTTNKKFLEHHIGRTVLRFFLLARSFLLSNKKTRRHRFLTTISSRGPLPENGKLTSCPQ</sequence>
<evidence type="ECO:0000313" key="2">
    <source>
        <dbReference type="EMBL" id="KAG9452114.1"/>
    </source>
</evidence>
<organism evidence="2 3">
    <name type="scientific">Aristolochia fimbriata</name>
    <name type="common">White veined hardy Dutchman's pipe vine</name>
    <dbReference type="NCBI Taxonomy" id="158543"/>
    <lineage>
        <taxon>Eukaryota</taxon>
        <taxon>Viridiplantae</taxon>
        <taxon>Streptophyta</taxon>
        <taxon>Embryophyta</taxon>
        <taxon>Tracheophyta</taxon>
        <taxon>Spermatophyta</taxon>
        <taxon>Magnoliopsida</taxon>
        <taxon>Magnoliidae</taxon>
        <taxon>Piperales</taxon>
        <taxon>Aristolochiaceae</taxon>
        <taxon>Aristolochia</taxon>
    </lineage>
</organism>
<evidence type="ECO:0000256" key="1">
    <source>
        <dbReference type="SAM" id="MobiDB-lite"/>
    </source>
</evidence>
<accession>A0AAV7ETZ2</accession>
<feature type="region of interest" description="Disordered" evidence="1">
    <location>
        <begin position="72"/>
        <end position="92"/>
    </location>
</feature>
<dbReference type="EMBL" id="JAINDJ010000003">
    <property type="protein sequence ID" value="KAG9452114.1"/>
    <property type="molecule type" value="Genomic_DNA"/>
</dbReference>
<name>A0AAV7ETZ2_ARIFI</name>
<dbReference type="Proteomes" id="UP000825729">
    <property type="component" value="Unassembled WGS sequence"/>
</dbReference>
<feature type="compositionally biased region" description="Basic and acidic residues" evidence="1">
    <location>
        <begin position="80"/>
        <end position="92"/>
    </location>
</feature>
<protein>
    <submittedName>
        <fullName evidence="2">Uncharacterized protein</fullName>
    </submittedName>
</protein>